<organism evidence="2">
    <name type="scientific">Ammopiptanthus mongolicus</name>
    <name type="common">Piptanthus mongolicus</name>
    <dbReference type="NCBI Taxonomy" id="126911"/>
    <lineage>
        <taxon>Eukaryota</taxon>
        <taxon>Viridiplantae</taxon>
        <taxon>Streptophyta</taxon>
        <taxon>Embryophyta</taxon>
        <taxon>Tracheophyta</taxon>
        <taxon>Spermatophyta</taxon>
        <taxon>Magnoliopsida</taxon>
        <taxon>eudicotyledons</taxon>
        <taxon>Gunneridae</taxon>
        <taxon>Pentapetalae</taxon>
        <taxon>rosids</taxon>
        <taxon>fabids</taxon>
        <taxon>Fabales</taxon>
        <taxon>Fabaceae</taxon>
        <taxon>Papilionoideae</taxon>
        <taxon>50 kb inversion clade</taxon>
        <taxon>genistoids sensu lato</taxon>
        <taxon>core genistoids</taxon>
        <taxon>Sophoreae</taxon>
        <taxon>Ammopiptanthus</taxon>
    </lineage>
</organism>
<feature type="region of interest" description="Disordered" evidence="1">
    <location>
        <begin position="76"/>
        <end position="97"/>
    </location>
</feature>
<reference evidence="2" key="1">
    <citation type="journal article" date="2019" name="Plant Syst. Evol.">
        <title>Analyses of mitochondrial genomes of the genus Ammopiptanthus provide new insights into the evolution of legume plants.</title>
        <authorList>
            <person name="Feng L."/>
            <person name="Li N."/>
            <person name="Yang W."/>
            <person name="Li Y."/>
            <person name="Wang C.-M."/>
            <person name="Tong S.-W."/>
            <person name="He J.-X."/>
        </authorList>
    </citation>
    <scope>NUCLEOTIDE SEQUENCE</scope>
</reference>
<feature type="compositionally biased region" description="Basic residues" evidence="1">
    <location>
        <begin position="78"/>
        <end position="87"/>
    </location>
</feature>
<evidence type="ECO:0000256" key="1">
    <source>
        <dbReference type="SAM" id="MobiDB-lite"/>
    </source>
</evidence>
<gene>
    <name evidence="2" type="primary">orf124</name>
</gene>
<keyword evidence="2" id="KW-0496">Mitochondrion</keyword>
<geneLocation type="mitochondrion" evidence="2"/>
<protein>
    <submittedName>
        <fullName evidence="2">Uncharacterized protein</fullName>
    </submittedName>
</protein>
<proteinExistence type="predicted"/>
<sequence length="125" mass="14436">MNRLDSFLFFRHLCTSLGKSFETSCPRRECEPIMNAIIKEAARHRSKVQPLPPVGFPCFTNLRTAPWAPRRDECWNKSQRRRGRHTTQAKTGGHFHPESQTNRVQVSFLAAALIIYRIYSAFSEA</sequence>
<evidence type="ECO:0000313" key="2">
    <source>
        <dbReference type="EMBL" id="QCQ81909.1"/>
    </source>
</evidence>
<dbReference type="EMBL" id="MG011535">
    <property type="protein sequence ID" value="QCQ81909.1"/>
    <property type="molecule type" value="Genomic_DNA"/>
</dbReference>
<name>A0A4P8PFP1_AMMMO</name>
<accession>A0A4P8PFP1</accession>
<dbReference type="AlphaFoldDB" id="A0A4P8PFP1"/>